<dbReference type="VEuPathDB" id="FungiDB:BO83DRAFT_390536"/>
<reference evidence="1" key="1">
    <citation type="submission" date="2016-12" db="EMBL/GenBank/DDBJ databases">
        <title>The genomes of Aspergillus section Nigri reveals drivers in fungal speciation.</title>
        <authorList>
            <consortium name="DOE Joint Genome Institute"/>
            <person name="Vesth T.C."/>
            <person name="Nybo J."/>
            <person name="Theobald S."/>
            <person name="Brandl J."/>
            <person name="Frisvad J.C."/>
            <person name="Nielsen K.F."/>
            <person name="Lyhne E.K."/>
            <person name="Kogle M.E."/>
            <person name="Kuo A."/>
            <person name="Riley R."/>
            <person name="Clum A."/>
            <person name="Nolan M."/>
            <person name="Lipzen A."/>
            <person name="Salamov A."/>
            <person name="Henrissat B."/>
            <person name="Wiebenga A."/>
            <person name="De vries R.P."/>
            <person name="Grigoriev I.V."/>
            <person name="Mortensen U.H."/>
            <person name="Andersen M.R."/>
            <person name="Baker S.E."/>
        </authorList>
    </citation>
    <scope>NUCLEOTIDE SEQUENCE</scope>
    <source>
        <strain evidence="1">CBS 122712</strain>
    </source>
</reference>
<dbReference type="InterPro" id="IPR022234">
    <property type="entry name" value="DUF3759"/>
</dbReference>
<evidence type="ECO:0000313" key="2">
    <source>
        <dbReference type="Proteomes" id="UP000246171"/>
    </source>
</evidence>
<evidence type="ECO:0008006" key="3">
    <source>
        <dbReference type="Google" id="ProtNLM"/>
    </source>
</evidence>
<proteinExistence type="predicted"/>
<name>A0A317V514_ASPEC</name>
<dbReference type="Proteomes" id="UP000246171">
    <property type="component" value="Unassembled WGS sequence"/>
</dbReference>
<gene>
    <name evidence="1" type="ORF">BO83DRAFT_390536</name>
</gene>
<protein>
    <recommendedName>
        <fullName evidence="3">Phosphoglycerate mutase family protein</fullName>
    </recommendedName>
</protein>
<comment type="caution">
    <text evidence="1">The sequence shown here is derived from an EMBL/GenBank/DDBJ whole genome shotgun (WGS) entry which is preliminary data.</text>
</comment>
<keyword evidence="2" id="KW-1185">Reference proteome</keyword>
<sequence length="121" mass="13794">MGWFADTRYLNFTDRDSFEGQSHEELRNFEPGTEITEEHKAKFSHELIGGAAAYEAMKAYEEHQEKNGKPDSHAQAKEILAGLAGAFIDREVETKGLDFVDREKAKYHARQQLEQASAQDF</sequence>
<dbReference type="GeneID" id="37054824"/>
<dbReference type="AlphaFoldDB" id="A0A317V514"/>
<dbReference type="RefSeq" id="XP_025386112.1">
    <property type="nucleotide sequence ID" value="XM_025532862.1"/>
</dbReference>
<dbReference type="EMBL" id="MSFU01000019">
    <property type="protein sequence ID" value="PWY68739.1"/>
    <property type="molecule type" value="Genomic_DNA"/>
</dbReference>
<dbReference type="PANTHER" id="PTHR37450:SF1">
    <property type="entry name" value="CIPC PROTEIN"/>
    <property type="match status" value="1"/>
</dbReference>
<accession>A0A317V514</accession>
<dbReference type="PANTHER" id="PTHR37450">
    <property type="entry name" value="CIPC PROTEIN"/>
    <property type="match status" value="1"/>
</dbReference>
<evidence type="ECO:0000313" key="1">
    <source>
        <dbReference type="EMBL" id="PWY68739.1"/>
    </source>
</evidence>
<organism evidence="1 2">
    <name type="scientific">Aspergillus eucalypticola (strain CBS 122712 / IBT 29274)</name>
    <dbReference type="NCBI Taxonomy" id="1448314"/>
    <lineage>
        <taxon>Eukaryota</taxon>
        <taxon>Fungi</taxon>
        <taxon>Dikarya</taxon>
        <taxon>Ascomycota</taxon>
        <taxon>Pezizomycotina</taxon>
        <taxon>Eurotiomycetes</taxon>
        <taxon>Eurotiomycetidae</taxon>
        <taxon>Eurotiales</taxon>
        <taxon>Aspergillaceae</taxon>
        <taxon>Aspergillus</taxon>
        <taxon>Aspergillus subgen. Circumdati</taxon>
    </lineage>
</organism>
<dbReference type="OrthoDB" id="9895617at2759"/>
<dbReference type="Pfam" id="PF12585">
    <property type="entry name" value="DUF3759"/>
    <property type="match status" value="1"/>
</dbReference>